<dbReference type="GeneID" id="20322414"/>
<name>A0A074ZKU9_OPIVI</name>
<reference evidence="2 3" key="1">
    <citation type="submission" date="2013-11" db="EMBL/GenBank/DDBJ databases">
        <title>Opisthorchis viverrini - life in the bile duct.</title>
        <authorList>
            <person name="Young N.D."/>
            <person name="Nagarajan N."/>
            <person name="Lin S.J."/>
            <person name="Korhonen P.K."/>
            <person name="Jex A.R."/>
            <person name="Hall R.S."/>
            <person name="Safavi-Hemami H."/>
            <person name="Kaewkong W."/>
            <person name="Bertrand D."/>
            <person name="Gao S."/>
            <person name="Seet Q."/>
            <person name="Wongkham S."/>
            <person name="Teh B.T."/>
            <person name="Wongkham C."/>
            <person name="Intapan P.M."/>
            <person name="Maleewong W."/>
            <person name="Yang X."/>
            <person name="Hu M."/>
            <person name="Wang Z."/>
            <person name="Hofmann A."/>
            <person name="Sternberg P.W."/>
            <person name="Tan P."/>
            <person name="Wang J."/>
            <person name="Gasser R.B."/>
        </authorList>
    </citation>
    <scope>NUCLEOTIDE SEQUENCE [LARGE SCALE GENOMIC DNA]</scope>
</reference>
<keyword evidence="3" id="KW-1185">Reference proteome</keyword>
<feature type="region of interest" description="Disordered" evidence="1">
    <location>
        <begin position="52"/>
        <end position="72"/>
    </location>
</feature>
<proteinExistence type="predicted"/>
<dbReference type="Proteomes" id="UP000054324">
    <property type="component" value="Unassembled WGS sequence"/>
</dbReference>
<evidence type="ECO:0000313" key="3">
    <source>
        <dbReference type="Proteomes" id="UP000054324"/>
    </source>
</evidence>
<protein>
    <submittedName>
        <fullName evidence="2">Uncharacterized protein</fullName>
    </submittedName>
</protein>
<gene>
    <name evidence="2" type="ORF">T265_08235</name>
</gene>
<dbReference type="EMBL" id="KL596827">
    <property type="protein sequence ID" value="KER23990.1"/>
    <property type="molecule type" value="Genomic_DNA"/>
</dbReference>
<dbReference type="AlphaFoldDB" id="A0A074ZKU9"/>
<sequence>MSSNKSETRVQCFPSVWAHQNNYTTTGTRPFKRECEIQVSAALPDWEVMTGGSIDRHKQGESGTPANHIAQA</sequence>
<evidence type="ECO:0000256" key="1">
    <source>
        <dbReference type="SAM" id="MobiDB-lite"/>
    </source>
</evidence>
<dbReference type="CTD" id="20322414"/>
<accession>A0A074ZKU9</accession>
<dbReference type="RefSeq" id="XP_009172246.1">
    <property type="nucleotide sequence ID" value="XM_009173982.1"/>
</dbReference>
<organism evidence="2 3">
    <name type="scientific">Opisthorchis viverrini</name>
    <name type="common">Southeast Asian liver fluke</name>
    <dbReference type="NCBI Taxonomy" id="6198"/>
    <lineage>
        <taxon>Eukaryota</taxon>
        <taxon>Metazoa</taxon>
        <taxon>Spiralia</taxon>
        <taxon>Lophotrochozoa</taxon>
        <taxon>Platyhelminthes</taxon>
        <taxon>Trematoda</taxon>
        <taxon>Digenea</taxon>
        <taxon>Opisthorchiida</taxon>
        <taxon>Opisthorchiata</taxon>
        <taxon>Opisthorchiidae</taxon>
        <taxon>Opisthorchis</taxon>
    </lineage>
</organism>
<dbReference type="KEGG" id="ovi:T265_08235"/>
<evidence type="ECO:0000313" key="2">
    <source>
        <dbReference type="EMBL" id="KER23990.1"/>
    </source>
</evidence>